<feature type="domain" description="ACT" evidence="10">
    <location>
        <begin position="209"/>
        <end position="287"/>
    </location>
</feature>
<comment type="caution">
    <text evidence="11">The sequence shown here is derived from an EMBL/GenBank/DDBJ whole genome shotgun (WGS) entry which is preliminary data.</text>
</comment>
<evidence type="ECO:0000256" key="4">
    <source>
        <dbReference type="ARBA" id="ARBA00023141"/>
    </source>
</evidence>
<keyword evidence="4" id="KW-0057">Aromatic amino acid biosynthesis</keyword>
<comment type="pathway">
    <text evidence="1">Amino-acid biosynthesis; L-phenylalanine biosynthesis; phenylpyruvate from prephenate: step 1/1.</text>
</comment>
<evidence type="ECO:0000256" key="5">
    <source>
        <dbReference type="ARBA" id="ARBA00023222"/>
    </source>
</evidence>
<reference evidence="11 12" key="1">
    <citation type="journal article" date="2020" name="Biotechnol. Biofuels">
        <title>New insights from the biogas microbiome by comprehensive genome-resolved metagenomics of nearly 1600 species originating from multiple anaerobic digesters.</title>
        <authorList>
            <person name="Campanaro S."/>
            <person name="Treu L."/>
            <person name="Rodriguez-R L.M."/>
            <person name="Kovalovszki A."/>
            <person name="Ziels R.M."/>
            <person name="Maus I."/>
            <person name="Zhu X."/>
            <person name="Kougias P.G."/>
            <person name="Basile A."/>
            <person name="Luo G."/>
            <person name="Schluter A."/>
            <person name="Konstantinidis K.T."/>
            <person name="Angelidaki I."/>
        </authorList>
    </citation>
    <scope>NUCLEOTIDE SEQUENCE [LARGE SCALE GENOMIC DNA]</scope>
    <source>
        <strain evidence="11">AS27yjCOA_65</strain>
    </source>
</reference>
<accession>A0A7X9FUB7</accession>
<evidence type="ECO:0000259" key="10">
    <source>
        <dbReference type="PROSITE" id="PS51671"/>
    </source>
</evidence>
<dbReference type="InterPro" id="IPR001086">
    <property type="entry name" value="Preph_deHydtase"/>
</dbReference>
<dbReference type="PIRSF" id="PIRSF001500">
    <property type="entry name" value="Chor_mut_pdt_Ppr"/>
    <property type="match status" value="1"/>
</dbReference>
<dbReference type="PROSITE" id="PS51671">
    <property type="entry name" value="ACT"/>
    <property type="match status" value="1"/>
</dbReference>
<dbReference type="AlphaFoldDB" id="A0A7X9FUB7"/>
<proteinExistence type="predicted"/>
<keyword evidence="5" id="KW-0584">Phenylalanine biosynthesis</keyword>
<sequence length="295" mass="33429">MSNIESLHHMKDSTIAYFGVPGSFGHLMAVRHFGKDNIFVGTQNQEEVFKCMDRGDAQYGVVTLENNWVGPLRENFDHILAHKVFIVGDEYFIAPHHLIGVKVKSKTIEERIAMVRKVLSHPKSLEQCSTFLAAHPFMEPTVFSDTGRSAQYVADMGDPSIAAIATREAAHIYNLDILCENVHSSSYNITRYGFIGREEYFDPEANKGSIIATVEHKPGQLFRLLEVLARDDCNVTWIEQRLLGEDLLNCLIFVDFEFPGYAKIDYNKTFEDLRSVVKDLRVLGVYRSVQPGTLH</sequence>
<evidence type="ECO:0000313" key="12">
    <source>
        <dbReference type="Proteomes" id="UP000524246"/>
    </source>
</evidence>
<organism evidence="11 12">
    <name type="scientific">SAR324 cluster bacterium</name>
    <dbReference type="NCBI Taxonomy" id="2024889"/>
    <lineage>
        <taxon>Bacteria</taxon>
        <taxon>Deltaproteobacteria</taxon>
        <taxon>SAR324 cluster</taxon>
    </lineage>
</organism>
<dbReference type="Proteomes" id="UP000524246">
    <property type="component" value="Unassembled WGS sequence"/>
</dbReference>
<evidence type="ECO:0000256" key="2">
    <source>
        <dbReference type="ARBA" id="ARBA00013147"/>
    </source>
</evidence>
<name>A0A7X9FUB7_9DELT</name>
<evidence type="ECO:0000256" key="3">
    <source>
        <dbReference type="ARBA" id="ARBA00022605"/>
    </source>
</evidence>
<evidence type="ECO:0000313" key="11">
    <source>
        <dbReference type="EMBL" id="NMC64476.1"/>
    </source>
</evidence>
<dbReference type="Pfam" id="PF00800">
    <property type="entry name" value="PDT"/>
    <property type="match status" value="1"/>
</dbReference>
<keyword evidence="3" id="KW-0028">Amino-acid biosynthesis</keyword>
<dbReference type="InterPro" id="IPR045865">
    <property type="entry name" value="ACT-like_dom_sf"/>
</dbReference>
<feature type="domain" description="Prephenate dehydratase" evidence="9">
    <location>
        <begin position="14"/>
        <end position="197"/>
    </location>
</feature>
<keyword evidence="6" id="KW-0456">Lyase</keyword>
<dbReference type="PANTHER" id="PTHR21022">
    <property type="entry name" value="PREPHENATE DEHYDRATASE P PROTEIN"/>
    <property type="match status" value="1"/>
</dbReference>
<dbReference type="EC" id="4.2.1.51" evidence="2"/>
<protein>
    <recommendedName>
        <fullName evidence="2">prephenate dehydratase</fullName>
        <ecNumber evidence="2">4.2.1.51</ecNumber>
    </recommendedName>
</protein>
<dbReference type="GO" id="GO:0004664">
    <property type="term" value="F:prephenate dehydratase activity"/>
    <property type="evidence" value="ECO:0007669"/>
    <property type="project" value="UniProtKB-EC"/>
</dbReference>
<dbReference type="Gene3D" id="3.30.70.260">
    <property type="match status" value="1"/>
</dbReference>
<feature type="site" description="Essential for prephenate dehydratase activity" evidence="8">
    <location>
        <position position="190"/>
    </location>
</feature>
<dbReference type="Gene3D" id="3.40.190.10">
    <property type="entry name" value="Periplasmic binding protein-like II"/>
    <property type="match status" value="2"/>
</dbReference>
<dbReference type="GO" id="GO:0005737">
    <property type="term" value="C:cytoplasm"/>
    <property type="evidence" value="ECO:0007669"/>
    <property type="project" value="TreeGrafter"/>
</dbReference>
<evidence type="ECO:0000256" key="8">
    <source>
        <dbReference type="PIRSR" id="PIRSR001500-2"/>
    </source>
</evidence>
<dbReference type="InterPro" id="IPR008242">
    <property type="entry name" value="Chor_mutase/pphenate_deHydtase"/>
</dbReference>
<dbReference type="SUPFAM" id="SSF53850">
    <property type="entry name" value="Periplasmic binding protein-like II"/>
    <property type="match status" value="1"/>
</dbReference>
<dbReference type="PANTHER" id="PTHR21022:SF19">
    <property type="entry name" value="PREPHENATE DEHYDRATASE-RELATED"/>
    <property type="match status" value="1"/>
</dbReference>
<gene>
    <name evidence="11" type="ORF">GYA55_15025</name>
</gene>
<evidence type="ECO:0000256" key="6">
    <source>
        <dbReference type="ARBA" id="ARBA00023239"/>
    </source>
</evidence>
<dbReference type="UniPathway" id="UPA00121">
    <property type="reaction ID" value="UER00345"/>
</dbReference>
<dbReference type="InterPro" id="IPR002912">
    <property type="entry name" value="ACT_dom"/>
</dbReference>
<dbReference type="PROSITE" id="PS51171">
    <property type="entry name" value="PREPHENATE_DEHYDR_3"/>
    <property type="match status" value="1"/>
</dbReference>
<dbReference type="EMBL" id="JAAZON010000683">
    <property type="protein sequence ID" value="NMC64476.1"/>
    <property type="molecule type" value="Genomic_DNA"/>
</dbReference>
<dbReference type="CDD" id="cd13631">
    <property type="entry name" value="PBP2_Ct-PDT_like"/>
    <property type="match status" value="1"/>
</dbReference>
<evidence type="ECO:0000256" key="1">
    <source>
        <dbReference type="ARBA" id="ARBA00004741"/>
    </source>
</evidence>
<dbReference type="GO" id="GO:0009094">
    <property type="term" value="P:L-phenylalanine biosynthetic process"/>
    <property type="evidence" value="ECO:0007669"/>
    <property type="project" value="UniProtKB-UniPathway"/>
</dbReference>
<comment type="catalytic activity">
    <reaction evidence="7">
        <text>prephenate + H(+) = 3-phenylpyruvate + CO2 + H2O</text>
        <dbReference type="Rhea" id="RHEA:21648"/>
        <dbReference type="ChEBI" id="CHEBI:15377"/>
        <dbReference type="ChEBI" id="CHEBI:15378"/>
        <dbReference type="ChEBI" id="CHEBI:16526"/>
        <dbReference type="ChEBI" id="CHEBI:18005"/>
        <dbReference type="ChEBI" id="CHEBI:29934"/>
        <dbReference type="EC" id="4.2.1.51"/>
    </reaction>
</comment>
<dbReference type="SUPFAM" id="SSF55021">
    <property type="entry name" value="ACT-like"/>
    <property type="match status" value="1"/>
</dbReference>
<evidence type="ECO:0000256" key="7">
    <source>
        <dbReference type="ARBA" id="ARBA00047848"/>
    </source>
</evidence>
<evidence type="ECO:0000259" key="9">
    <source>
        <dbReference type="PROSITE" id="PS51171"/>
    </source>
</evidence>